<dbReference type="RefSeq" id="WP_069195486.1">
    <property type="nucleotide sequence ID" value="NZ_RLII01000026.1"/>
</dbReference>
<protein>
    <submittedName>
        <fullName evidence="1">Uncharacterized protein</fullName>
    </submittedName>
</protein>
<dbReference type="OrthoDB" id="2084279at2"/>
<organism evidence="1 2">
    <name type="scientific">Acetivibrio mesophilus</name>
    <dbReference type="NCBI Taxonomy" id="2487273"/>
    <lineage>
        <taxon>Bacteria</taxon>
        <taxon>Bacillati</taxon>
        <taxon>Bacillota</taxon>
        <taxon>Clostridia</taxon>
        <taxon>Eubacteriales</taxon>
        <taxon>Oscillospiraceae</taxon>
        <taxon>Acetivibrio</taxon>
    </lineage>
</organism>
<name>A0A4Q0I2Z7_9FIRM</name>
<accession>A0A4Q0I2Z7</accession>
<gene>
    <name evidence="1" type="ORF">EFD62_14420</name>
</gene>
<evidence type="ECO:0000313" key="1">
    <source>
        <dbReference type="EMBL" id="RXE58055.1"/>
    </source>
</evidence>
<comment type="caution">
    <text evidence="1">The sequence shown here is derived from an EMBL/GenBank/DDBJ whole genome shotgun (WGS) entry which is preliminary data.</text>
</comment>
<keyword evidence="2" id="KW-1185">Reference proteome</keyword>
<proteinExistence type="predicted"/>
<sequence length="97" mass="11276">MNTNRKIQDKNNFEKMIKAYLRQGRSKLLNEFTGTREAMVQIASDKIKDFIKVMDIGLDEAEREYLRALIVSSMYQSFCYGYGIGKIEGKNENRVVI</sequence>
<dbReference type="AlphaFoldDB" id="A0A4Q0I2Z7"/>
<dbReference type="Proteomes" id="UP000289166">
    <property type="component" value="Unassembled WGS sequence"/>
</dbReference>
<evidence type="ECO:0000313" key="2">
    <source>
        <dbReference type="Proteomes" id="UP000289166"/>
    </source>
</evidence>
<reference evidence="2" key="1">
    <citation type="submission" date="2018-11" db="EMBL/GenBank/DDBJ databases">
        <title>Genome sequencing of a novel mesophilic and cellulolytic organism within the genus Hungateiclostridium.</title>
        <authorList>
            <person name="Rettenmaier R."/>
            <person name="Liebl W."/>
            <person name="Zverlov V."/>
        </authorList>
    </citation>
    <scope>NUCLEOTIDE SEQUENCE [LARGE SCALE GENOMIC DNA]</scope>
    <source>
        <strain evidence="2">N2K1</strain>
    </source>
</reference>
<dbReference type="EMBL" id="RLII01000026">
    <property type="protein sequence ID" value="RXE58055.1"/>
    <property type="molecule type" value="Genomic_DNA"/>
</dbReference>